<sequence>MQWKKMGTWHSYYSTPGWCSISKQEHWPGVLDTQHNSFPELRSTVAALLLKMNHTPAVIEDLSTLFTNYDDYTPCDKDEIKQKAAKFLVPVYIFVFLLGIIGNALVIIILIKYKKLRNMTDIYLLNLAISDLLFVISLPFWAYYVTNDWAFGDALCKLFSGLYLTGFYGASFFIILLTLDRYLAIVHAIFAMKVRTVKFSISTSVFLWGIAIFFSLPGFIFYKAEKQAGNWTCSPYYTTSWKLIFTFMMTILGLFIPLVVMLFCYSRIIYTLLRCRSEKKKHKAVKLIFIIMVVFFIFWMPYNIVYLMHTFQDPESPNACETSNKLDEAVQWTEAISYFHCCLNPIIYAFVGEKFRKYLFIFLQKVFPNWCLCSSLFSTHMSLHERHSSLYTPSTGEHDISAVL</sequence>
<evidence type="ECO:0000256" key="6">
    <source>
        <dbReference type="ARBA" id="ARBA00023136"/>
    </source>
</evidence>
<comment type="similarity">
    <text evidence="9">Belongs to the G-protein coupled receptor 1 family.</text>
</comment>
<evidence type="ECO:0000256" key="4">
    <source>
        <dbReference type="ARBA" id="ARBA00022989"/>
    </source>
</evidence>
<dbReference type="InParanoid" id="A0A6I8SSD8"/>
<evidence type="ECO:0000256" key="8">
    <source>
        <dbReference type="ARBA" id="ARBA00023224"/>
    </source>
</evidence>
<protein>
    <submittedName>
        <fullName evidence="12">Chemokine (C-C motif) receptor 2</fullName>
    </submittedName>
</protein>
<evidence type="ECO:0000256" key="3">
    <source>
        <dbReference type="ARBA" id="ARBA00022692"/>
    </source>
</evidence>
<dbReference type="InterPro" id="IPR017452">
    <property type="entry name" value="GPCR_Rhodpsn_7TM"/>
</dbReference>
<feature type="transmembrane region" description="Helical" evidence="10">
    <location>
        <begin position="91"/>
        <end position="111"/>
    </location>
</feature>
<keyword evidence="5 9" id="KW-0297">G-protein coupled receptor</keyword>
<evidence type="ECO:0000259" key="11">
    <source>
        <dbReference type="PROSITE" id="PS50262"/>
    </source>
</evidence>
<evidence type="ECO:0000256" key="9">
    <source>
        <dbReference type="RuleBase" id="RU000688"/>
    </source>
</evidence>
<dbReference type="SUPFAM" id="SSF81321">
    <property type="entry name" value="Family A G protein-coupled receptor-like"/>
    <property type="match status" value="1"/>
</dbReference>
<dbReference type="InterPro" id="IPR050119">
    <property type="entry name" value="CCR1-9-like"/>
</dbReference>
<keyword evidence="6 10" id="KW-0472">Membrane</keyword>
<keyword evidence="2" id="KW-1003">Cell membrane</keyword>
<dbReference type="AlphaFoldDB" id="A0A6I8SSD8"/>
<keyword evidence="7 9" id="KW-0675">Receptor</keyword>
<dbReference type="FunCoup" id="A0A6I8SSD8">
    <property type="interactions" value="1033"/>
</dbReference>
<dbReference type="CDD" id="cd14984">
    <property type="entry name" value="7tmA_Chemokine_R"/>
    <property type="match status" value="1"/>
</dbReference>
<dbReference type="Pfam" id="PF00001">
    <property type="entry name" value="7tm_1"/>
    <property type="match status" value="1"/>
</dbReference>
<reference evidence="12" key="1">
    <citation type="journal article" date="2010" name="Science">
        <title>The genome of the Western clawed frog Xenopus tropicalis.</title>
        <authorList>
            <person name="Hellsten U."/>
            <person name="Harland R.M."/>
            <person name="Gilchrist M.J."/>
            <person name="Hendrix D."/>
            <person name="Jurka J."/>
            <person name="Kapitonov V."/>
            <person name="Ovcharenko I."/>
            <person name="Putnam N.H."/>
            <person name="Shu S."/>
            <person name="Taher L."/>
            <person name="Blitz I.L."/>
            <person name="Blumberg B."/>
            <person name="Dichmann D.S."/>
            <person name="Dubchak I."/>
            <person name="Amaya E."/>
            <person name="Detter J.C."/>
            <person name="Fletcher R."/>
            <person name="Gerhard D.S."/>
            <person name="Goodstein D."/>
            <person name="Graves T."/>
            <person name="Grigoriev I.V."/>
            <person name="Grimwood J."/>
            <person name="Kawashima T."/>
            <person name="Lindquist E."/>
            <person name="Lucas S.M."/>
            <person name="Mead P.E."/>
            <person name="Mitros T."/>
            <person name="Ogino H."/>
            <person name="Ohta Y."/>
            <person name="Poliakov A.V."/>
            <person name="Pollet N."/>
            <person name="Robert J."/>
            <person name="Salamov A."/>
            <person name="Sater A.K."/>
            <person name="Schmutz J."/>
            <person name="Terry A."/>
            <person name="Vize P.D."/>
            <person name="Warren W.C."/>
            <person name="Wells D."/>
            <person name="Wills A."/>
            <person name="Wilson R.K."/>
            <person name="Zimmerman L.B."/>
            <person name="Zorn A.M."/>
            <person name="Grainger R."/>
            <person name="Grammer T."/>
            <person name="Khokha M.K."/>
            <person name="Richardson P.M."/>
            <person name="Rokhsar D.S."/>
        </authorList>
    </citation>
    <scope>NUCLEOTIDE SEQUENCE [LARGE SCALE GENOMIC DNA]</scope>
    <source>
        <strain evidence="12">Nigerian</strain>
    </source>
</reference>
<dbReference type="InterPro" id="IPR000276">
    <property type="entry name" value="GPCR_Rhodpsn"/>
</dbReference>
<evidence type="ECO:0000256" key="5">
    <source>
        <dbReference type="ARBA" id="ARBA00023040"/>
    </source>
</evidence>
<accession>A0A6I8SSD8</accession>
<evidence type="ECO:0000256" key="1">
    <source>
        <dbReference type="ARBA" id="ARBA00004651"/>
    </source>
</evidence>
<dbReference type="GO" id="GO:0004950">
    <property type="term" value="F:chemokine receptor activity"/>
    <property type="evidence" value="ECO:0007669"/>
    <property type="project" value="InterPro"/>
</dbReference>
<feature type="transmembrane region" description="Helical" evidence="10">
    <location>
        <begin position="162"/>
        <end position="184"/>
    </location>
</feature>
<evidence type="ECO:0000256" key="10">
    <source>
        <dbReference type="SAM" id="Phobius"/>
    </source>
</evidence>
<feature type="transmembrane region" description="Helical" evidence="10">
    <location>
        <begin position="205"/>
        <end position="224"/>
    </location>
</feature>
<dbReference type="GO" id="GO:0006935">
    <property type="term" value="P:chemotaxis"/>
    <property type="evidence" value="ECO:0007669"/>
    <property type="project" value="InterPro"/>
</dbReference>
<dbReference type="PROSITE" id="PS00237">
    <property type="entry name" value="G_PROTEIN_RECEP_F1_1"/>
    <property type="match status" value="1"/>
</dbReference>
<proteinExistence type="inferred from homology"/>
<feature type="domain" description="G-protein coupled receptors family 1 profile" evidence="11">
    <location>
        <begin position="102"/>
        <end position="348"/>
    </location>
</feature>
<feature type="transmembrane region" description="Helical" evidence="10">
    <location>
        <begin position="329"/>
        <end position="351"/>
    </location>
</feature>
<evidence type="ECO:0000256" key="7">
    <source>
        <dbReference type="ARBA" id="ARBA00023170"/>
    </source>
</evidence>
<feature type="transmembrane region" description="Helical" evidence="10">
    <location>
        <begin position="244"/>
        <end position="266"/>
    </location>
</feature>
<dbReference type="PRINTS" id="PR00657">
    <property type="entry name" value="CCCHEMOKINER"/>
</dbReference>
<keyword evidence="4 10" id="KW-1133">Transmembrane helix</keyword>
<gene>
    <name evidence="12" type="primary">ccr2</name>
</gene>
<dbReference type="SMART" id="SM01381">
    <property type="entry name" value="7TM_GPCR_Srsx"/>
    <property type="match status" value="1"/>
</dbReference>
<evidence type="ECO:0000256" key="2">
    <source>
        <dbReference type="ARBA" id="ARBA00022475"/>
    </source>
</evidence>
<reference evidence="12" key="2">
    <citation type="submission" date="2020-05" db="UniProtKB">
        <authorList>
            <consortium name="Ensembl"/>
        </authorList>
    </citation>
    <scope>IDENTIFICATION</scope>
</reference>
<feature type="transmembrane region" description="Helical" evidence="10">
    <location>
        <begin position="287"/>
        <end position="309"/>
    </location>
</feature>
<dbReference type="PANTHER" id="PTHR10489:SF686">
    <property type="entry name" value="C-C CHEMOKINE RECEPTOR TYPE 5"/>
    <property type="match status" value="1"/>
</dbReference>
<dbReference type="GO" id="GO:0005886">
    <property type="term" value="C:plasma membrane"/>
    <property type="evidence" value="ECO:0007669"/>
    <property type="project" value="UniProtKB-SubCell"/>
</dbReference>
<dbReference type="Gene3D" id="1.20.1070.10">
    <property type="entry name" value="Rhodopsin 7-helix transmembrane proteins"/>
    <property type="match status" value="1"/>
</dbReference>
<name>A0A6I8SSD8_XENTR</name>
<organism evidence="12">
    <name type="scientific">Xenopus tropicalis</name>
    <name type="common">Western clawed frog</name>
    <name type="synonym">Silurana tropicalis</name>
    <dbReference type="NCBI Taxonomy" id="8364"/>
    <lineage>
        <taxon>Eukaryota</taxon>
        <taxon>Metazoa</taxon>
        <taxon>Chordata</taxon>
        <taxon>Craniata</taxon>
        <taxon>Vertebrata</taxon>
        <taxon>Euteleostomi</taxon>
        <taxon>Amphibia</taxon>
        <taxon>Batrachia</taxon>
        <taxon>Anura</taxon>
        <taxon>Pipoidea</taxon>
        <taxon>Pipidae</taxon>
        <taxon>Xenopodinae</taxon>
        <taxon>Xenopus</taxon>
        <taxon>Silurana</taxon>
    </lineage>
</organism>
<dbReference type="Bgee" id="ENSXETG00000038447">
    <property type="expression patterns" value="Expressed in liver and 3 other cell types or tissues"/>
</dbReference>
<dbReference type="Ensembl" id="ENSXETT00000067128">
    <property type="protein sequence ID" value="ENSXETP00000096036"/>
    <property type="gene ID" value="ENSXETG00000038447"/>
</dbReference>
<dbReference type="PROSITE" id="PS50262">
    <property type="entry name" value="G_PROTEIN_RECEP_F1_2"/>
    <property type="match status" value="1"/>
</dbReference>
<feature type="transmembrane region" description="Helical" evidence="10">
    <location>
        <begin position="123"/>
        <end position="142"/>
    </location>
</feature>
<keyword evidence="8 9" id="KW-0807">Transducer</keyword>
<dbReference type="InterPro" id="IPR000355">
    <property type="entry name" value="Chemokine_rcpt"/>
</dbReference>
<comment type="subcellular location">
    <subcellularLocation>
        <location evidence="1">Cell membrane</location>
        <topology evidence="1">Multi-pass membrane protein</topology>
    </subcellularLocation>
</comment>
<dbReference type="FunFam" id="1.20.1070.10:FF:000026">
    <property type="entry name" value="C-C chemokine receptor type 5"/>
    <property type="match status" value="1"/>
</dbReference>
<dbReference type="PANTHER" id="PTHR10489">
    <property type="entry name" value="CELL ADHESION MOLECULE"/>
    <property type="match status" value="1"/>
</dbReference>
<keyword evidence="3 9" id="KW-0812">Transmembrane</keyword>
<dbReference type="PRINTS" id="PR00237">
    <property type="entry name" value="GPCRRHODOPSN"/>
</dbReference>
<dbReference type="GeneTree" id="ENSGT01020000230359"/>
<evidence type="ECO:0000313" key="12">
    <source>
        <dbReference type="Ensembl" id="ENSXETP00000096036"/>
    </source>
</evidence>